<sequence length="69" mass="8125">MAQKIELVKKNGPKTILFLYKAHILIFRKISFIKANIIKLFYTFCLETKGTQKFYPQGYSQSSKVYSRN</sequence>
<dbReference type="EMBL" id="BSDY01000009">
    <property type="protein sequence ID" value="GLI56699.1"/>
    <property type="molecule type" value="Genomic_DNA"/>
</dbReference>
<keyword evidence="2" id="KW-1185">Reference proteome</keyword>
<dbReference type="Proteomes" id="UP001144471">
    <property type="component" value="Unassembled WGS sequence"/>
</dbReference>
<reference evidence="1" key="1">
    <citation type="submission" date="2022-12" db="EMBL/GenBank/DDBJ databases">
        <title>Reference genome sequencing for broad-spectrum identification of bacterial and archaeal isolates by mass spectrometry.</title>
        <authorList>
            <person name="Sekiguchi Y."/>
            <person name="Tourlousse D.M."/>
        </authorList>
    </citation>
    <scope>NUCLEOTIDE SEQUENCE</scope>
    <source>
        <strain evidence="1">10succ1</strain>
    </source>
</reference>
<evidence type="ECO:0000313" key="1">
    <source>
        <dbReference type="EMBL" id="GLI56699.1"/>
    </source>
</evidence>
<comment type="caution">
    <text evidence="1">The sequence shown here is derived from an EMBL/GenBank/DDBJ whole genome shotgun (WGS) entry which is preliminary data.</text>
</comment>
<organism evidence="1 2">
    <name type="scientific">Propionigenium maris DSM 9537</name>
    <dbReference type="NCBI Taxonomy" id="1123000"/>
    <lineage>
        <taxon>Bacteria</taxon>
        <taxon>Fusobacteriati</taxon>
        <taxon>Fusobacteriota</taxon>
        <taxon>Fusobacteriia</taxon>
        <taxon>Fusobacteriales</taxon>
        <taxon>Fusobacteriaceae</taxon>
        <taxon>Propionigenium</taxon>
    </lineage>
</organism>
<name>A0A9W6GMT1_9FUSO</name>
<dbReference type="AlphaFoldDB" id="A0A9W6GMT1"/>
<accession>A0A9W6GMT1</accession>
<protein>
    <submittedName>
        <fullName evidence="1">Uncharacterized protein</fullName>
    </submittedName>
</protein>
<gene>
    <name evidence="1" type="ORF">PM10SUCC1_22130</name>
</gene>
<proteinExistence type="predicted"/>
<evidence type="ECO:0000313" key="2">
    <source>
        <dbReference type="Proteomes" id="UP001144471"/>
    </source>
</evidence>